<dbReference type="Proteomes" id="UP000838100">
    <property type="component" value="Unassembled WGS sequence"/>
</dbReference>
<dbReference type="Gene3D" id="3.30.160.670">
    <property type="match status" value="1"/>
</dbReference>
<dbReference type="PROSITE" id="PS51257">
    <property type="entry name" value="PROKAR_LIPOPROTEIN"/>
    <property type="match status" value="1"/>
</dbReference>
<gene>
    <name evidence="3" type="ORF">SIN8267_01555</name>
</gene>
<evidence type="ECO:0000256" key="1">
    <source>
        <dbReference type="SAM" id="SignalP"/>
    </source>
</evidence>
<accession>A0ABN8EJV3</accession>
<evidence type="ECO:0000313" key="4">
    <source>
        <dbReference type="Proteomes" id="UP000838100"/>
    </source>
</evidence>
<feature type="signal peptide" evidence="1">
    <location>
        <begin position="1"/>
        <end position="28"/>
    </location>
</feature>
<dbReference type="EMBL" id="CAKLPX010000001">
    <property type="protein sequence ID" value="CAH0991449.1"/>
    <property type="molecule type" value="Genomic_DNA"/>
</dbReference>
<keyword evidence="4" id="KW-1185">Reference proteome</keyword>
<proteinExistence type="predicted"/>
<feature type="domain" description="DUF4136" evidence="2">
    <location>
        <begin position="27"/>
        <end position="177"/>
    </location>
</feature>
<reference evidence="3" key="1">
    <citation type="submission" date="2021-12" db="EMBL/GenBank/DDBJ databases">
        <authorList>
            <person name="Rodrigo-Torres L."/>
            <person name="Arahal R. D."/>
            <person name="Lucena T."/>
        </authorList>
    </citation>
    <scope>NUCLEOTIDE SEQUENCE</scope>
    <source>
        <strain evidence="3">CECT 8267</strain>
    </source>
</reference>
<protein>
    <recommendedName>
        <fullName evidence="2">DUF4136 domain-containing protein</fullName>
    </recommendedName>
</protein>
<comment type="caution">
    <text evidence="3">The sequence shown here is derived from an EMBL/GenBank/DDBJ whole genome shotgun (WGS) entry which is preliminary data.</text>
</comment>
<dbReference type="RefSeq" id="WP_237444097.1">
    <property type="nucleotide sequence ID" value="NZ_CAKLPX010000001.1"/>
</dbReference>
<dbReference type="Pfam" id="PF13590">
    <property type="entry name" value="DUF4136"/>
    <property type="match status" value="1"/>
</dbReference>
<sequence length="180" mass="19399">MFIKPFYTAITALLFTVIIAGCSSPTQYDYNDAIDFSGFHSFSQQSVNNDHPLLQQRVDAALTTQLSAKQLTPAAADAADIDVRYTIATQTKQNKSSVSIGLGSFGSSGGVGGSVAIPVNSEGPKVVAIQLDIYQRSTDKLIWRSSEKYNDDGGDNADKRTAQINDTIAKMLANYPPQQQ</sequence>
<evidence type="ECO:0000259" key="2">
    <source>
        <dbReference type="Pfam" id="PF13590"/>
    </source>
</evidence>
<organism evidence="3 4">
    <name type="scientific">Sinobacterium norvegicum</name>
    <dbReference type="NCBI Taxonomy" id="1641715"/>
    <lineage>
        <taxon>Bacteria</taxon>
        <taxon>Pseudomonadati</taxon>
        <taxon>Pseudomonadota</taxon>
        <taxon>Gammaproteobacteria</taxon>
        <taxon>Cellvibrionales</taxon>
        <taxon>Spongiibacteraceae</taxon>
        <taxon>Sinobacterium</taxon>
    </lineage>
</organism>
<evidence type="ECO:0000313" key="3">
    <source>
        <dbReference type="EMBL" id="CAH0991449.1"/>
    </source>
</evidence>
<dbReference type="InterPro" id="IPR025411">
    <property type="entry name" value="DUF4136"/>
</dbReference>
<name>A0ABN8EJV3_9GAMM</name>
<feature type="chain" id="PRO_5045901429" description="DUF4136 domain-containing protein" evidence="1">
    <location>
        <begin position="29"/>
        <end position="180"/>
    </location>
</feature>
<keyword evidence="1" id="KW-0732">Signal</keyword>